<keyword evidence="2 5" id="KW-0812">Transmembrane</keyword>
<feature type="transmembrane region" description="Helical" evidence="5">
    <location>
        <begin position="228"/>
        <end position="243"/>
    </location>
</feature>
<evidence type="ECO:0000313" key="8">
    <source>
        <dbReference type="Proteomes" id="UP000186666"/>
    </source>
</evidence>
<accession>A0ABY1KBA0</accession>
<feature type="transmembrane region" description="Helical" evidence="5">
    <location>
        <begin position="96"/>
        <end position="113"/>
    </location>
</feature>
<keyword evidence="8" id="KW-1185">Reference proteome</keyword>
<feature type="domain" description="O-antigen ligase-related" evidence="6">
    <location>
        <begin position="233"/>
        <end position="371"/>
    </location>
</feature>
<keyword evidence="7" id="KW-0436">Ligase</keyword>
<feature type="transmembrane region" description="Helical" evidence="5">
    <location>
        <begin position="390"/>
        <end position="405"/>
    </location>
</feature>
<evidence type="ECO:0000256" key="1">
    <source>
        <dbReference type="ARBA" id="ARBA00004141"/>
    </source>
</evidence>
<evidence type="ECO:0000256" key="5">
    <source>
        <dbReference type="SAM" id="Phobius"/>
    </source>
</evidence>
<comment type="caution">
    <text evidence="7">The sequence shown here is derived from an EMBL/GenBank/DDBJ whole genome shotgun (WGS) entry which is preliminary data.</text>
</comment>
<evidence type="ECO:0000256" key="3">
    <source>
        <dbReference type="ARBA" id="ARBA00022989"/>
    </source>
</evidence>
<evidence type="ECO:0000259" key="6">
    <source>
        <dbReference type="Pfam" id="PF04932"/>
    </source>
</evidence>
<feature type="transmembrane region" description="Helical" evidence="5">
    <location>
        <begin position="58"/>
        <end position="76"/>
    </location>
</feature>
<keyword evidence="4 5" id="KW-0472">Membrane</keyword>
<organism evidence="7 8">
    <name type="scientific">Paenibacillus macquariensis</name>
    <dbReference type="NCBI Taxonomy" id="948756"/>
    <lineage>
        <taxon>Bacteria</taxon>
        <taxon>Bacillati</taxon>
        <taxon>Bacillota</taxon>
        <taxon>Bacilli</taxon>
        <taxon>Bacillales</taxon>
        <taxon>Paenibacillaceae</taxon>
        <taxon>Paenibacillus</taxon>
    </lineage>
</organism>
<protein>
    <submittedName>
        <fullName evidence="7">O-antigen ligase</fullName>
    </submittedName>
</protein>
<feature type="transmembrane region" description="Helical" evidence="5">
    <location>
        <begin position="364"/>
        <end position="383"/>
    </location>
</feature>
<dbReference type="InterPro" id="IPR051533">
    <property type="entry name" value="WaaL-like"/>
</dbReference>
<dbReference type="PANTHER" id="PTHR37422">
    <property type="entry name" value="TEICHURONIC ACID BIOSYNTHESIS PROTEIN TUAE"/>
    <property type="match status" value="1"/>
</dbReference>
<name>A0ABY1KBA0_9BACL</name>
<feature type="transmembrane region" description="Helical" evidence="5">
    <location>
        <begin position="31"/>
        <end position="52"/>
    </location>
</feature>
<dbReference type="RefSeq" id="WP_068588236.1">
    <property type="nucleotide sequence ID" value="NZ_FTNK01000018.1"/>
</dbReference>
<feature type="transmembrane region" description="Helical" evidence="5">
    <location>
        <begin position="149"/>
        <end position="173"/>
    </location>
</feature>
<dbReference type="Pfam" id="PF04932">
    <property type="entry name" value="Wzy_C"/>
    <property type="match status" value="1"/>
</dbReference>
<keyword evidence="3 5" id="KW-1133">Transmembrane helix</keyword>
<feature type="transmembrane region" description="Helical" evidence="5">
    <location>
        <begin position="411"/>
        <end position="429"/>
    </location>
</feature>
<feature type="transmembrane region" description="Helical" evidence="5">
    <location>
        <begin position="198"/>
        <end position="221"/>
    </location>
</feature>
<dbReference type="Proteomes" id="UP000186666">
    <property type="component" value="Unassembled WGS sequence"/>
</dbReference>
<sequence>MYLIIILLSIPVLWAGCIFALNVFKGNIIQGILLGILIFGMVSNVRFNIGYPNINIDMPFIILFIYNLALLAHMMLTSKINELKLDDISRTQLNRVIVILSGVLLVLFLQVYISQIYDIGLYSFHFNVFINLILLALFFYFLSVNQFSINTFFTVIVMYSICNSLLGVLQYVFNRSFLLSSASDSINYYEGAVVTKRVMGFVGASNGAGNLGAILFSVLLYYFLKKKNLFSFIAVLLNILFVVLTFTRIGYLSIVIQCLIFVIFSKIRDTHQLLKRCLIGILSIFVGVIAYLIFFDDVYQILFINRGDTESNRFVQFNEAFRIMKENLWFGVGAGQYNSYIEENHGIQDIVLHSQFINILIEQGLISFILFSMLYIILFIWSTRIFKDEVWLPISLMVGNFIVVNFNPNQYYSMCILTFFILIYGLIFLKKTRVQEQVSNQSQHKIVTL</sequence>
<gene>
    <name evidence="7" type="ORF">SAMN05421578_11829</name>
</gene>
<evidence type="ECO:0000256" key="2">
    <source>
        <dbReference type="ARBA" id="ARBA00022692"/>
    </source>
</evidence>
<proteinExistence type="predicted"/>
<dbReference type="EMBL" id="FTNK01000018">
    <property type="protein sequence ID" value="SIR54827.1"/>
    <property type="molecule type" value="Genomic_DNA"/>
</dbReference>
<evidence type="ECO:0000256" key="4">
    <source>
        <dbReference type="ARBA" id="ARBA00023136"/>
    </source>
</evidence>
<dbReference type="GO" id="GO:0016874">
    <property type="term" value="F:ligase activity"/>
    <property type="evidence" value="ECO:0007669"/>
    <property type="project" value="UniProtKB-KW"/>
</dbReference>
<dbReference type="InterPro" id="IPR007016">
    <property type="entry name" value="O-antigen_ligase-rel_domated"/>
</dbReference>
<feature type="transmembrane region" description="Helical" evidence="5">
    <location>
        <begin position="277"/>
        <end position="295"/>
    </location>
</feature>
<dbReference type="PANTHER" id="PTHR37422:SF13">
    <property type="entry name" value="LIPOPOLYSACCHARIDE BIOSYNTHESIS PROTEIN PA4999-RELATED"/>
    <property type="match status" value="1"/>
</dbReference>
<evidence type="ECO:0000313" key="7">
    <source>
        <dbReference type="EMBL" id="SIR54827.1"/>
    </source>
</evidence>
<feature type="transmembrane region" description="Helical" evidence="5">
    <location>
        <begin position="6"/>
        <end position="24"/>
    </location>
</feature>
<feature type="transmembrane region" description="Helical" evidence="5">
    <location>
        <begin position="119"/>
        <end position="142"/>
    </location>
</feature>
<reference evidence="7 8" key="1">
    <citation type="submission" date="2017-01" db="EMBL/GenBank/DDBJ databases">
        <authorList>
            <person name="Varghese N."/>
            <person name="Submissions S."/>
        </authorList>
    </citation>
    <scope>NUCLEOTIDE SEQUENCE [LARGE SCALE GENOMIC DNA]</scope>
    <source>
        <strain evidence="7 8">ATCC 23464</strain>
    </source>
</reference>
<comment type="subcellular location">
    <subcellularLocation>
        <location evidence="1">Membrane</location>
        <topology evidence="1">Multi-pass membrane protein</topology>
    </subcellularLocation>
</comment>